<dbReference type="EC" id="2.3.1.199" evidence="2"/>
<dbReference type="HOGENOM" id="CLU_013238_5_0_1"/>
<dbReference type="OrthoDB" id="676756at2759"/>
<name>J3LPA6_ORYBR</name>
<dbReference type="GO" id="GO:0009922">
    <property type="term" value="F:fatty acid elongase activity"/>
    <property type="evidence" value="ECO:0007669"/>
    <property type="project" value="UniProtKB-EC"/>
</dbReference>
<evidence type="ECO:0000256" key="3">
    <source>
        <dbReference type="ARBA" id="ARBA00022679"/>
    </source>
</evidence>
<dbReference type="InterPro" id="IPR016039">
    <property type="entry name" value="Thiolase-like"/>
</dbReference>
<sequence length="220" mass="24325">MELRRLVRATTAASEDAYSCILQREDDDGLLGASITKALPKAALRAFAANLQRLLPPVLPAMEIARLAADLARQKLLQRLQRVKLKINLKAGVDHLCLHAGGIAVTDAVKKSFGLDERDVEPSRMTMQLHRWGNTSASSVWYVLSYMEAKGRLRRGDKVLMVAFGSGFKCNSCVWEVIGDMADKGAWADCIDEYPPEGKPNPYLEKYAWVNDAGDESSPF</sequence>
<gene>
    <name evidence="7" type="primary">LOC102722286</name>
</gene>
<evidence type="ECO:0000313" key="8">
    <source>
        <dbReference type="Proteomes" id="UP000006038"/>
    </source>
</evidence>
<feature type="domain" description="FAE" evidence="5">
    <location>
        <begin position="1"/>
        <end position="75"/>
    </location>
</feature>
<dbReference type="Pfam" id="PF08392">
    <property type="entry name" value="FAE1_CUT1_RppA"/>
    <property type="match status" value="1"/>
</dbReference>
<proteinExistence type="inferred from homology"/>
<dbReference type="GO" id="GO:0006633">
    <property type="term" value="P:fatty acid biosynthetic process"/>
    <property type="evidence" value="ECO:0007669"/>
    <property type="project" value="InterPro"/>
</dbReference>
<dbReference type="Gene3D" id="3.40.47.10">
    <property type="match status" value="1"/>
</dbReference>
<keyword evidence="3" id="KW-0808">Transferase</keyword>
<dbReference type="OMA" id="CIDECPP"/>
<dbReference type="InterPro" id="IPR012392">
    <property type="entry name" value="3-ktacl-CoA_syn"/>
</dbReference>
<feature type="domain" description="Beta-ketoacyl-[acyl-carrier-protein] synthase III C-terminal" evidence="6">
    <location>
        <begin position="92"/>
        <end position="176"/>
    </location>
</feature>
<dbReference type="SUPFAM" id="SSF53901">
    <property type="entry name" value="Thiolase-like"/>
    <property type="match status" value="1"/>
</dbReference>
<dbReference type="Proteomes" id="UP000006038">
    <property type="component" value="Chromosome 3"/>
</dbReference>
<dbReference type="GO" id="GO:0016020">
    <property type="term" value="C:membrane"/>
    <property type="evidence" value="ECO:0007669"/>
    <property type="project" value="InterPro"/>
</dbReference>
<evidence type="ECO:0000256" key="4">
    <source>
        <dbReference type="ARBA" id="ARBA00023315"/>
    </source>
</evidence>
<dbReference type="InterPro" id="IPR013601">
    <property type="entry name" value="FAE1_typ3_polyketide_synth"/>
</dbReference>
<organism evidence="7">
    <name type="scientific">Oryza brachyantha</name>
    <name type="common">malo sina</name>
    <dbReference type="NCBI Taxonomy" id="4533"/>
    <lineage>
        <taxon>Eukaryota</taxon>
        <taxon>Viridiplantae</taxon>
        <taxon>Streptophyta</taxon>
        <taxon>Embryophyta</taxon>
        <taxon>Tracheophyta</taxon>
        <taxon>Spermatophyta</taxon>
        <taxon>Magnoliopsida</taxon>
        <taxon>Liliopsida</taxon>
        <taxon>Poales</taxon>
        <taxon>Poaceae</taxon>
        <taxon>BOP clade</taxon>
        <taxon>Oryzoideae</taxon>
        <taxon>Oryzeae</taxon>
        <taxon>Oryzinae</taxon>
        <taxon>Oryza</taxon>
    </lineage>
</organism>
<dbReference type="eggNOG" id="ENOG502QPV6">
    <property type="taxonomic scope" value="Eukaryota"/>
</dbReference>
<dbReference type="Gramene" id="OB03G28820.1">
    <property type="protein sequence ID" value="OB03G28820.1"/>
    <property type="gene ID" value="OB03G28820"/>
</dbReference>
<dbReference type="STRING" id="4533.J3LPA6"/>
<accession>J3LPA6</accession>
<dbReference type="AlphaFoldDB" id="J3LPA6"/>
<evidence type="ECO:0000313" key="7">
    <source>
        <dbReference type="EnsemblPlants" id="OB03G28820.1"/>
    </source>
</evidence>
<dbReference type="RefSeq" id="XP_015690619.1">
    <property type="nucleotide sequence ID" value="XM_015835133.2"/>
</dbReference>
<evidence type="ECO:0000259" key="5">
    <source>
        <dbReference type="Pfam" id="PF08392"/>
    </source>
</evidence>
<evidence type="ECO:0000256" key="2">
    <source>
        <dbReference type="ARBA" id="ARBA00012307"/>
    </source>
</evidence>
<reference evidence="7" key="2">
    <citation type="submission" date="2013-04" db="UniProtKB">
        <authorList>
            <consortium name="EnsemblPlants"/>
        </authorList>
    </citation>
    <scope>IDENTIFICATION</scope>
</reference>
<dbReference type="Pfam" id="PF08541">
    <property type="entry name" value="ACP_syn_III_C"/>
    <property type="match status" value="1"/>
</dbReference>
<protein>
    <recommendedName>
        <fullName evidence="2">very-long-chain 3-oxoacyl-CoA synthase</fullName>
        <ecNumber evidence="2">2.3.1.199</ecNumber>
    </recommendedName>
</protein>
<dbReference type="EnsemblPlants" id="OB03G28820.1">
    <property type="protein sequence ID" value="OB03G28820.1"/>
    <property type="gene ID" value="OB03G28820"/>
</dbReference>
<dbReference type="GeneID" id="102722286"/>
<evidence type="ECO:0000256" key="1">
    <source>
        <dbReference type="ARBA" id="ARBA00005531"/>
    </source>
</evidence>
<comment type="similarity">
    <text evidence="1">Belongs to the thiolase-like superfamily. Chalcone/stilbene synthases family.</text>
</comment>
<dbReference type="PANTHER" id="PTHR31561">
    <property type="entry name" value="3-KETOACYL-COA SYNTHASE"/>
    <property type="match status" value="1"/>
</dbReference>
<dbReference type="InterPro" id="IPR013747">
    <property type="entry name" value="ACP_syn_III_C"/>
</dbReference>
<reference evidence="7" key="1">
    <citation type="journal article" date="2013" name="Nat. Commun.">
        <title>Whole-genome sequencing of Oryza brachyantha reveals mechanisms underlying Oryza genome evolution.</title>
        <authorList>
            <person name="Chen J."/>
            <person name="Huang Q."/>
            <person name="Gao D."/>
            <person name="Wang J."/>
            <person name="Lang Y."/>
            <person name="Liu T."/>
            <person name="Li B."/>
            <person name="Bai Z."/>
            <person name="Luis Goicoechea J."/>
            <person name="Liang C."/>
            <person name="Chen C."/>
            <person name="Zhang W."/>
            <person name="Sun S."/>
            <person name="Liao Y."/>
            <person name="Zhang X."/>
            <person name="Yang L."/>
            <person name="Song C."/>
            <person name="Wang M."/>
            <person name="Shi J."/>
            <person name="Liu G."/>
            <person name="Liu J."/>
            <person name="Zhou H."/>
            <person name="Zhou W."/>
            <person name="Yu Q."/>
            <person name="An N."/>
            <person name="Chen Y."/>
            <person name="Cai Q."/>
            <person name="Wang B."/>
            <person name="Liu B."/>
            <person name="Min J."/>
            <person name="Huang Y."/>
            <person name="Wu H."/>
            <person name="Li Z."/>
            <person name="Zhang Y."/>
            <person name="Yin Y."/>
            <person name="Song W."/>
            <person name="Jiang J."/>
            <person name="Jackson S.A."/>
            <person name="Wing R.A."/>
            <person name="Wang J."/>
            <person name="Chen M."/>
        </authorList>
    </citation>
    <scope>NUCLEOTIDE SEQUENCE [LARGE SCALE GENOMIC DNA]</scope>
    <source>
        <strain evidence="7">cv. IRGC 101232</strain>
    </source>
</reference>
<keyword evidence="4" id="KW-0012">Acyltransferase</keyword>
<evidence type="ECO:0000259" key="6">
    <source>
        <dbReference type="Pfam" id="PF08541"/>
    </source>
</evidence>
<dbReference type="KEGG" id="obr:102722286"/>
<keyword evidence="8" id="KW-1185">Reference proteome</keyword>